<feature type="signal peptide" evidence="11">
    <location>
        <begin position="1"/>
        <end position="21"/>
    </location>
</feature>
<dbReference type="SMART" id="SM01411">
    <property type="entry name" value="Ephrin_rec_like"/>
    <property type="match status" value="4"/>
</dbReference>
<gene>
    <name evidence="14" type="primary">LOC100366489</name>
</gene>
<evidence type="ECO:0000256" key="4">
    <source>
        <dbReference type="ARBA" id="ARBA00022692"/>
    </source>
</evidence>
<dbReference type="Pfam" id="PF23087">
    <property type="entry name" value="MRH_ELAPOR1_9th"/>
    <property type="match status" value="1"/>
</dbReference>
<comment type="subcellular location">
    <subcellularLocation>
        <location evidence="1">Cell membrane</location>
        <topology evidence="1">Single-pass type I membrane protein</topology>
    </subcellularLocation>
</comment>
<evidence type="ECO:0000259" key="12">
    <source>
        <dbReference type="PROSITE" id="PS51914"/>
    </source>
</evidence>
<dbReference type="PANTHER" id="PTHR22727">
    <property type="entry name" value="PROTEIN CBG13728"/>
    <property type="match status" value="1"/>
</dbReference>
<dbReference type="InterPro" id="IPR009011">
    <property type="entry name" value="Man6P_isomerase_rcpt-bd_dom_sf"/>
</dbReference>
<feature type="transmembrane region" description="Helical" evidence="10">
    <location>
        <begin position="878"/>
        <end position="898"/>
    </location>
</feature>
<keyword evidence="5 11" id="KW-0732">Signal</keyword>
<dbReference type="RefSeq" id="XP_006825517.1">
    <property type="nucleotide sequence ID" value="XM_006825454.1"/>
</dbReference>
<organism evidence="13 14">
    <name type="scientific">Saccoglossus kowalevskii</name>
    <name type="common">Acorn worm</name>
    <dbReference type="NCBI Taxonomy" id="10224"/>
    <lineage>
        <taxon>Eukaryota</taxon>
        <taxon>Metazoa</taxon>
        <taxon>Hemichordata</taxon>
        <taxon>Enteropneusta</taxon>
        <taxon>Harrimaniidae</taxon>
        <taxon>Saccoglossus</taxon>
    </lineage>
</organism>
<dbReference type="Gene3D" id="2.10.50.10">
    <property type="entry name" value="Tumor Necrosis Factor Receptor, subunit A, domain 2"/>
    <property type="match status" value="2"/>
</dbReference>
<dbReference type="GeneID" id="100366489"/>
<dbReference type="InterPro" id="IPR056607">
    <property type="entry name" value="Elapor1/2_MRH"/>
</dbReference>
<proteinExistence type="inferred from homology"/>
<keyword evidence="3" id="KW-1003">Cell membrane</keyword>
<evidence type="ECO:0000256" key="1">
    <source>
        <dbReference type="ARBA" id="ARBA00004251"/>
    </source>
</evidence>
<evidence type="ECO:0000256" key="6">
    <source>
        <dbReference type="ARBA" id="ARBA00022989"/>
    </source>
</evidence>
<name>A0ABM0MZS6_SACKO</name>
<evidence type="ECO:0000256" key="10">
    <source>
        <dbReference type="SAM" id="Phobius"/>
    </source>
</evidence>
<dbReference type="SUPFAM" id="SSF57184">
    <property type="entry name" value="Growth factor receptor domain"/>
    <property type="match status" value="1"/>
</dbReference>
<dbReference type="PANTHER" id="PTHR22727:SF15">
    <property type="entry name" value="MRH DOMAIN-CONTAINING PROTEIN"/>
    <property type="match status" value="1"/>
</dbReference>
<keyword evidence="13" id="KW-1185">Reference proteome</keyword>
<evidence type="ECO:0000313" key="14">
    <source>
        <dbReference type="RefSeq" id="XP_006825517.1"/>
    </source>
</evidence>
<accession>A0ABM0MZS6</accession>
<dbReference type="InterPro" id="IPR011641">
    <property type="entry name" value="Tyr-kin_ephrin_A/B_rcpt-like"/>
</dbReference>
<evidence type="ECO:0000256" key="5">
    <source>
        <dbReference type="ARBA" id="ARBA00022729"/>
    </source>
</evidence>
<evidence type="ECO:0000313" key="13">
    <source>
        <dbReference type="Proteomes" id="UP000694865"/>
    </source>
</evidence>
<dbReference type="InterPro" id="IPR056610">
    <property type="entry name" value="Elapor1/2_TNFR-like"/>
</dbReference>
<keyword evidence="9" id="KW-0325">Glycoprotein</keyword>
<evidence type="ECO:0000256" key="7">
    <source>
        <dbReference type="ARBA" id="ARBA00023136"/>
    </source>
</evidence>
<dbReference type="InterPro" id="IPR056608">
    <property type="entry name" value="Elapor1/2_GBD"/>
</dbReference>
<dbReference type="InterPro" id="IPR009030">
    <property type="entry name" value="Growth_fac_rcpt_cys_sf"/>
</dbReference>
<keyword evidence="6 10" id="KW-1133">Transmembrane helix</keyword>
<protein>
    <submittedName>
        <fullName evidence="14">UPF0577 protein KIAA1324-like</fullName>
    </submittedName>
</protein>
<keyword evidence="7 10" id="KW-0472">Membrane</keyword>
<dbReference type="Proteomes" id="UP000694865">
    <property type="component" value="Unplaced"/>
</dbReference>
<evidence type="ECO:0000256" key="11">
    <source>
        <dbReference type="SAM" id="SignalP"/>
    </source>
</evidence>
<feature type="chain" id="PRO_5046450030" evidence="11">
    <location>
        <begin position="22"/>
        <end position="983"/>
    </location>
</feature>
<sequence length="983" mass="108324">MKLWLIRLAVFIACVFDLAASANKQPTCQPDDFHYQFTECDSDGVRWRVSVPDPDACTGGAPPPPVRAPDCGFSCGPGEYLDVEDETDLSCKKCPTGTYSLGGGVRYQDWSQLPVGFSLLSESVSDGWMESKSNCNQSQWHPMGNFIASAGDDCSSMLLYTANLKKPGSVSFTYQYSDDDTIFHVYAQNDQCQTLKDTNANRWPQATGDGEWKKITMSLKSGLNVIYWKTMGVDFETSSRKKKSKPVLIREIEVMGIAYTSECTKCPNGTFSKEEGSIYCEQCPENTFSESGQSECKPCLAKQYSAAGAAVCIERKPCTAKDYFEVHGPCDENKQTQLMYKWIAPKICSDGKGAVALPTSGKKEDCPPCNPGMSFYNNTHCQFCPENQFSNGENACKTCPASTAPIYGMEFKWWNTMPPNLDTSCLSVSDYGCPEDGFVLFGDHIQSSQGSDDDAYLILSLHTDGFRSASAVYNGKPGEVGRVTFVFELICSGDCGFYFMEEDDRDSDVIESWEKSMDKFEYSYSVTKSGPRTFSWAFQKTNNDDYKRDAVDYRDDMAKIYLINVTNTVDGGASVCKPCPRGSDVKGCIPCPPGHYIPNNSDKCKACPAGTYIQAGNPFVEESCLDCGPGTTSHNGTVCESDCHYISPTTGSVYDFSPLKEFRNIMSAPSFTAKGTRYYHLFNVSLCGNHGNGKAVCRDNVTYYSENSEDNVTSMVCRSTIIPSGENEAPMSAQPVITEDRTFNNITVSGFEKDSIDLPDINFYYNSAISTTACPNGRSSVISLRCDITAPDNGVVELPTGCPDGTCDGCTFHFLWRSHLACPLCTENDFKSIEENCKGGIQTIHYVWKNQPKNCRDGASLPDKVNKKCPMLTFEAQIAITVAVGCAALLIALIVYFWKKTRKLEYKYQRLVQSSSGKDGELPTVDSCAVDEGDEDEVIFNDGQRKSGGLFSKFKSAVSSKDSGFQKKTLKELEEDDPLAMFE</sequence>
<evidence type="ECO:0000256" key="8">
    <source>
        <dbReference type="ARBA" id="ARBA00023157"/>
    </source>
</evidence>
<feature type="domain" description="MRH" evidence="12">
    <location>
        <begin position="641"/>
        <end position="824"/>
    </location>
</feature>
<keyword evidence="4 10" id="KW-0812">Transmembrane</keyword>
<dbReference type="Pfam" id="PF23032">
    <property type="entry name" value="GBD_ELAPOR1-like_3rd"/>
    <property type="match status" value="1"/>
</dbReference>
<evidence type="ECO:0000256" key="2">
    <source>
        <dbReference type="ARBA" id="ARBA00007627"/>
    </source>
</evidence>
<dbReference type="InterPro" id="IPR039181">
    <property type="entry name" value="Elapor1/2"/>
</dbReference>
<dbReference type="InterPro" id="IPR056606">
    <property type="entry name" value="Elapor1/2_C"/>
</dbReference>
<evidence type="ECO:0000256" key="3">
    <source>
        <dbReference type="ARBA" id="ARBA00022475"/>
    </source>
</evidence>
<reference evidence="14" key="1">
    <citation type="submission" date="2025-08" db="UniProtKB">
        <authorList>
            <consortium name="RefSeq"/>
        </authorList>
    </citation>
    <scope>IDENTIFICATION</scope>
    <source>
        <tissue evidence="14">Testes</tissue>
    </source>
</reference>
<dbReference type="InterPro" id="IPR044865">
    <property type="entry name" value="MRH_dom"/>
</dbReference>
<dbReference type="Pfam" id="PF23091">
    <property type="entry name" value="TNFR_ELAPOR1_6th"/>
    <property type="match status" value="1"/>
</dbReference>
<dbReference type="InterPro" id="IPR056609">
    <property type="entry name" value="Elapor1-like_3rd"/>
</dbReference>
<dbReference type="SUPFAM" id="SSF50911">
    <property type="entry name" value="Mannose 6-phosphate receptor domain"/>
    <property type="match status" value="1"/>
</dbReference>
<dbReference type="Pfam" id="PF23031">
    <property type="entry name" value="GBD_ELAPOR1"/>
    <property type="match status" value="1"/>
</dbReference>
<comment type="similarity">
    <text evidence="2">Belongs to the ELAPOR family.</text>
</comment>
<dbReference type="Gene3D" id="2.70.130.10">
    <property type="entry name" value="Mannose-6-phosphate receptor binding domain"/>
    <property type="match status" value="1"/>
</dbReference>
<keyword evidence="8" id="KW-1015">Disulfide bond</keyword>
<dbReference type="Pfam" id="PF23089">
    <property type="entry name" value="ELAPOR1_C"/>
    <property type="match status" value="1"/>
</dbReference>
<dbReference type="PROSITE" id="PS51914">
    <property type="entry name" value="MRH"/>
    <property type="match status" value="1"/>
</dbReference>
<evidence type="ECO:0000256" key="9">
    <source>
        <dbReference type="ARBA" id="ARBA00023180"/>
    </source>
</evidence>
<dbReference type="Pfam" id="PF07699">
    <property type="entry name" value="Ephrin_rec_like"/>
    <property type="match status" value="1"/>
</dbReference>